<reference evidence="4" key="1">
    <citation type="submission" date="2020-06" db="EMBL/GenBank/DDBJ databases">
        <authorList>
            <person name="Li T."/>
            <person name="Hu X."/>
            <person name="Zhang T."/>
            <person name="Song X."/>
            <person name="Zhang H."/>
            <person name="Dai N."/>
            <person name="Sheng W."/>
            <person name="Hou X."/>
            <person name="Wei L."/>
        </authorList>
    </citation>
    <scope>NUCLEOTIDE SEQUENCE</scope>
    <source>
        <strain evidence="4">G02</strain>
        <tissue evidence="4">Leaf</tissue>
    </source>
</reference>
<dbReference type="PANTHER" id="PTHR32444:SF158">
    <property type="entry name" value="RECEPTOR-LIKE SERINE_THREONINE-PROTEIN KINASE"/>
    <property type="match status" value="1"/>
</dbReference>
<keyword evidence="1" id="KW-0732">Signal</keyword>
<dbReference type="PROSITE" id="PS50927">
    <property type="entry name" value="BULB_LECTIN"/>
    <property type="match status" value="1"/>
</dbReference>
<reference evidence="4" key="2">
    <citation type="journal article" date="2024" name="Plant">
        <title>Genomic evolution and insights into agronomic trait innovations of Sesamum species.</title>
        <authorList>
            <person name="Miao H."/>
            <person name="Wang L."/>
            <person name="Qu L."/>
            <person name="Liu H."/>
            <person name="Sun Y."/>
            <person name="Le M."/>
            <person name="Wang Q."/>
            <person name="Wei S."/>
            <person name="Zheng Y."/>
            <person name="Lin W."/>
            <person name="Duan Y."/>
            <person name="Cao H."/>
            <person name="Xiong S."/>
            <person name="Wang X."/>
            <person name="Wei L."/>
            <person name="Li C."/>
            <person name="Ma Q."/>
            <person name="Ju M."/>
            <person name="Zhao R."/>
            <person name="Li G."/>
            <person name="Mu C."/>
            <person name="Tian Q."/>
            <person name="Mei H."/>
            <person name="Zhang T."/>
            <person name="Gao T."/>
            <person name="Zhang H."/>
        </authorList>
    </citation>
    <scope>NUCLEOTIDE SEQUENCE</scope>
    <source>
        <strain evidence="4">G02</strain>
    </source>
</reference>
<dbReference type="AlphaFoldDB" id="A0AAW2KG90"/>
<feature type="domain" description="Bulb-type lectin" evidence="3">
    <location>
        <begin position="88"/>
        <end position="211"/>
    </location>
</feature>
<keyword evidence="4" id="KW-0808">Transferase</keyword>
<keyword evidence="2" id="KW-0325">Glycoprotein</keyword>
<accession>A0AAW2KG90</accession>
<organism evidence="4">
    <name type="scientific">Sesamum radiatum</name>
    <name type="common">Black benniseed</name>
    <dbReference type="NCBI Taxonomy" id="300843"/>
    <lineage>
        <taxon>Eukaryota</taxon>
        <taxon>Viridiplantae</taxon>
        <taxon>Streptophyta</taxon>
        <taxon>Embryophyta</taxon>
        <taxon>Tracheophyta</taxon>
        <taxon>Spermatophyta</taxon>
        <taxon>Magnoliopsida</taxon>
        <taxon>eudicotyledons</taxon>
        <taxon>Gunneridae</taxon>
        <taxon>Pentapetalae</taxon>
        <taxon>asterids</taxon>
        <taxon>lamiids</taxon>
        <taxon>Lamiales</taxon>
        <taxon>Pedaliaceae</taxon>
        <taxon>Sesamum</taxon>
    </lineage>
</organism>
<dbReference type="CDD" id="cd00028">
    <property type="entry name" value="B_lectin"/>
    <property type="match status" value="1"/>
</dbReference>
<dbReference type="FunFam" id="2.90.10.10:FF:000005">
    <property type="entry name" value="G-type lectin S-receptor-like serine/threonine-protein kinase"/>
    <property type="match status" value="1"/>
</dbReference>
<keyword evidence="4" id="KW-0418">Kinase</keyword>
<dbReference type="Gene3D" id="2.90.10.10">
    <property type="entry name" value="Bulb-type lectin domain"/>
    <property type="match status" value="1"/>
</dbReference>
<evidence type="ECO:0000313" key="4">
    <source>
        <dbReference type="EMBL" id="KAL0305854.1"/>
    </source>
</evidence>
<proteinExistence type="predicted"/>
<dbReference type="InterPro" id="IPR001480">
    <property type="entry name" value="Bulb-type_lectin_dom"/>
</dbReference>
<comment type="caution">
    <text evidence="4">The sequence shown here is derived from an EMBL/GenBank/DDBJ whole genome shotgun (WGS) entry which is preliminary data.</text>
</comment>
<evidence type="ECO:0000256" key="1">
    <source>
        <dbReference type="ARBA" id="ARBA00022729"/>
    </source>
</evidence>
<dbReference type="SMART" id="SM00108">
    <property type="entry name" value="B_lectin"/>
    <property type="match status" value="1"/>
</dbReference>
<sequence length="222" mass="24731">MVDPAKVSIVGLFCDEVFDFYPFLVPLSNGHSHFGSSNPPFPHTETQWQWDIGCLSIVIEVIMKLKTPFHALYFFFISRLFFKLSIAVDSISPNQTLLDNGTTLVSRNGTFELGFFSPWSSNNRYLGIWFKKVPEQTVVWVANKDDPVVDLSGTLAITPSGNIIITRNQSNIVWTANSPSTTVSSPVLKLLDNGNLVLTNSTAIDDDPEVMFGKVLIIHLIH</sequence>
<name>A0AAW2KG90_SESRA</name>
<gene>
    <name evidence="4" type="ORF">Sradi_6002700</name>
</gene>
<protein>
    <submittedName>
        <fullName evidence="4">G-type lectin S-receptor-like serine/threonine-protein kinase</fullName>
    </submittedName>
</protein>
<dbReference type="Pfam" id="PF01453">
    <property type="entry name" value="B_lectin"/>
    <property type="match status" value="1"/>
</dbReference>
<dbReference type="SUPFAM" id="SSF51110">
    <property type="entry name" value="alpha-D-mannose-specific plant lectins"/>
    <property type="match status" value="1"/>
</dbReference>
<dbReference type="EMBL" id="JACGWJ010000028">
    <property type="protein sequence ID" value="KAL0305854.1"/>
    <property type="molecule type" value="Genomic_DNA"/>
</dbReference>
<dbReference type="PANTHER" id="PTHR32444">
    <property type="entry name" value="BULB-TYPE LECTIN DOMAIN-CONTAINING PROTEIN"/>
    <property type="match status" value="1"/>
</dbReference>
<dbReference type="GO" id="GO:0016301">
    <property type="term" value="F:kinase activity"/>
    <property type="evidence" value="ECO:0007669"/>
    <property type="project" value="UniProtKB-KW"/>
</dbReference>
<evidence type="ECO:0000259" key="3">
    <source>
        <dbReference type="PROSITE" id="PS50927"/>
    </source>
</evidence>
<evidence type="ECO:0000256" key="2">
    <source>
        <dbReference type="ARBA" id="ARBA00023180"/>
    </source>
</evidence>
<dbReference type="InterPro" id="IPR036426">
    <property type="entry name" value="Bulb-type_lectin_dom_sf"/>
</dbReference>